<comment type="caution">
    <text evidence="1">The sequence shown here is derived from an EMBL/GenBank/DDBJ whole genome shotgun (WGS) entry which is preliminary data.</text>
</comment>
<dbReference type="AlphaFoldDB" id="A0A318R4D6"/>
<dbReference type="SUPFAM" id="SSF52540">
    <property type="entry name" value="P-loop containing nucleoside triphosphate hydrolases"/>
    <property type="match status" value="1"/>
</dbReference>
<reference evidence="1 2" key="1">
    <citation type="journal article" date="2018" name="Appl. Environ. Microbiol.">
        <title>Genome rearrangement shapes Prochlorococcus ecological adaptation.</title>
        <authorList>
            <person name="Yan W."/>
            <person name="Wei S."/>
            <person name="Wang Q."/>
            <person name="Xiao X."/>
            <person name="Zeng Q."/>
            <person name="Jiao N."/>
            <person name="Zhang R."/>
        </authorList>
    </citation>
    <scope>NUCLEOTIDE SEQUENCE [LARGE SCALE GENOMIC DNA]</scope>
    <source>
        <strain evidence="1 2">XMU1408</strain>
    </source>
</reference>
<dbReference type="RefSeq" id="WP_158466505.1">
    <property type="nucleotide sequence ID" value="NZ_QJUE01000002.1"/>
</dbReference>
<gene>
    <name evidence="1" type="ORF">DNJ73_04500</name>
</gene>
<organism evidence="1 2">
    <name type="scientific">Prochlorococcus marinus XMU1408</name>
    <dbReference type="NCBI Taxonomy" id="2213228"/>
    <lineage>
        <taxon>Bacteria</taxon>
        <taxon>Bacillati</taxon>
        <taxon>Cyanobacteriota</taxon>
        <taxon>Cyanophyceae</taxon>
        <taxon>Synechococcales</taxon>
        <taxon>Prochlorococcaceae</taxon>
        <taxon>Prochlorococcus</taxon>
    </lineage>
</organism>
<dbReference type="OrthoDB" id="455474at2"/>
<dbReference type="Gene3D" id="3.40.50.300">
    <property type="entry name" value="P-loop containing nucleotide triphosphate hydrolases"/>
    <property type="match status" value="1"/>
</dbReference>
<sequence>MLYKNDLHEFNNIFPRDISDEFLFSFDEYCLFLQALSINPLTFLSTWSDINRQDIISKYWKENTKIDWKWSLSFPLFSVLEKYIENFTNPIIIGFSGLPGSGKSTLGFWIDQVAKDLSLDINVISLDDYYLPGKEMDIAMQGNPWNVPRGFPGSHSIDLLNQSLDTFSKTGFLKSPVFDKSLREGKGDRSGWCELRPKVLILEGWFVGCEPISNLSEIDYILEDKFNLSLNNVEKQFRISIQESLIRYSHIWTKFDKIWHLKSSNFNNTILWKTQQEQEMIKLKGSGLKDNRLTDFIRMIQASIPQETLSCIKADTRIEINQDRRIEKLFSNKYQF</sequence>
<proteinExistence type="predicted"/>
<dbReference type="EMBL" id="QJUE01000002">
    <property type="protein sequence ID" value="PYE03010.1"/>
    <property type="molecule type" value="Genomic_DNA"/>
</dbReference>
<protein>
    <submittedName>
        <fullName evidence="1">Uridine kinase</fullName>
    </submittedName>
</protein>
<keyword evidence="1" id="KW-0808">Transferase</keyword>
<name>A0A318R4D6_PROMR</name>
<dbReference type="InterPro" id="IPR027417">
    <property type="entry name" value="P-loop_NTPase"/>
</dbReference>
<evidence type="ECO:0000313" key="2">
    <source>
        <dbReference type="Proteomes" id="UP000247807"/>
    </source>
</evidence>
<keyword evidence="1" id="KW-0418">Kinase</keyword>
<evidence type="ECO:0000313" key="1">
    <source>
        <dbReference type="EMBL" id="PYE03010.1"/>
    </source>
</evidence>
<dbReference type="Proteomes" id="UP000247807">
    <property type="component" value="Unassembled WGS sequence"/>
</dbReference>
<dbReference type="GO" id="GO:0016301">
    <property type="term" value="F:kinase activity"/>
    <property type="evidence" value="ECO:0007669"/>
    <property type="project" value="UniProtKB-KW"/>
</dbReference>
<accession>A0A318R4D6</accession>